<dbReference type="Proteomes" id="UP000799438">
    <property type="component" value="Unassembled WGS sequence"/>
</dbReference>
<accession>A0A6A6B6I9</accession>
<organism evidence="1 2">
    <name type="scientific">Aplosporella prunicola CBS 121167</name>
    <dbReference type="NCBI Taxonomy" id="1176127"/>
    <lineage>
        <taxon>Eukaryota</taxon>
        <taxon>Fungi</taxon>
        <taxon>Dikarya</taxon>
        <taxon>Ascomycota</taxon>
        <taxon>Pezizomycotina</taxon>
        <taxon>Dothideomycetes</taxon>
        <taxon>Dothideomycetes incertae sedis</taxon>
        <taxon>Botryosphaeriales</taxon>
        <taxon>Aplosporellaceae</taxon>
        <taxon>Aplosporella</taxon>
    </lineage>
</organism>
<dbReference type="RefSeq" id="XP_033395199.1">
    <property type="nucleotide sequence ID" value="XM_033543336.1"/>
</dbReference>
<dbReference type="AlphaFoldDB" id="A0A6A6B6I9"/>
<sequence length="428" mass="48150">MTATRRFLNVSASIGTAISNIQQKRLPKMKKSAALVDESFEEGLSNTVQAYTVSTEPELLLNYALSRDGKSVMVVKENNNFLSSTTPTQLRFDLWSLSSGEPTLTSIGKLNQRLWNAQLGSPETSDDATVQKRQIEGVKPDISFSDKLEYGLIEGSLYRFTYENSYMSIQTVLDHCEFMPLEPTITSVDGLVLMANTQTLDMEDGPVQPKDKDAPEDFFAYLKSPPRRSDDLGTASTSGFTAREGRQVSFVLCDGCALMRNGSECYFCTACQPSRYNVCVSCLHKGQWCNNKDHKLESREKQRKPLSWRNTHSLSVVDTGQLPAFEQSLFLDRLTTTVKHEPMVRKNLKRIFWFLDACHVLDIGVDGGSGAICAIEPLDPSSNITRIHTNISGDHQFLSKYPRRQTWFFSLSQSRKPDFVRQMLLVQS</sequence>
<gene>
    <name evidence="1" type="ORF">K452DRAFT_310449</name>
</gene>
<dbReference type="EMBL" id="ML995492">
    <property type="protein sequence ID" value="KAF2139486.1"/>
    <property type="molecule type" value="Genomic_DNA"/>
</dbReference>
<proteinExistence type="predicted"/>
<protein>
    <recommendedName>
        <fullName evidence="3">ZZ-type domain-containing protein</fullName>
    </recommendedName>
</protein>
<dbReference type="GeneID" id="54300833"/>
<evidence type="ECO:0008006" key="3">
    <source>
        <dbReference type="Google" id="ProtNLM"/>
    </source>
</evidence>
<evidence type="ECO:0000313" key="1">
    <source>
        <dbReference type="EMBL" id="KAF2139486.1"/>
    </source>
</evidence>
<reference evidence="1" key="1">
    <citation type="journal article" date="2020" name="Stud. Mycol.">
        <title>101 Dothideomycetes genomes: a test case for predicting lifestyles and emergence of pathogens.</title>
        <authorList>
            <person name="Haridas S."/>
            <person name="Albert R."/>
            <person name="Binder M."/>
            <person name="Bloem J."/>
            <person name="Labutti K."/>
            <person name="Salamov A."/>
            <person name="Andreopoulos B."/>
            <person name="Baker S."/>
            <person name="Barry K."/>
            <person name="Bills G."/>
            <person name="Bluhm B."/>
            <person name="Cannon C."/>
            <person name="Castanera R."/>
            <person name="Culley D."/>
            <person name="Daum C."/>
            <person name="Ezra D."/>
            <person name="Gonzalez J."/>
            <person name="Henrissat B."/>
            <person name="Kuo A."/>
            <person name="Liang C."/>
            <person name="Lipzen A."/>
            <person name="Lutzoni F."/>
            <person name="Magnuson J."/>
            <person name="Mondo S."/>
            <person name="Nolan M."/>
            <person name="Ohm R."/>
            <person name="Pangilinan J."/>
            <person name="Park H.-J."/>
            <person name="Ramirez L."/>
            <person name="Alfaro M."/>
            <person name="Sun H."/>
            <person name="Tritt A."/>
            <person name="Yoshinaga Y."/>
            <person name="Zwiers L.-H."/>
            <person name="Turgeon B."/>
            <person name="Goodwin S."/>
            <person name="Spatafora J."/>
            <person name="Crous P."/>
            <person name="Grigoriev I."/>
        </authorList>
    </citation>
    <scope>NUCLEOTIDE SEQUENCE</scope>
    <source>
        <strain evidence="1">CBS 121167</strain>
    </source>
</reference>
<name>A0A6A6B6I9_9PEZI</name>
<evidence type="ECO:0000313" key="2">
    <source>
        <dbReference type="Proteomes" id="UP000799438"/>
    </source>
</evidence>
<keyword evidence="2" id="KW-1185">Reference proteome</keyword>